<keyword evidence="3" id="KW-1185">Reference proteome</keyword>
<evidence type="ECO:0000313" key="2">
    <source>
        <dbReference type="EMBL" id="KRN99512.1"/>
    </source>
</evidence>
<comment type="caution">
    <text evidence="2">The sequence shown here is derived from an EMBL/GenBank/DDBJ whole genome shotgun (WGS) entry which is preliminary data.</text>
</comment>
<reference evidence="2 3" key="1">
    <citation type="journal article" date="2015" name="Genome Announc.">
        <title>Expanding the biotechnology potential of lactobacilli through comparative genomics of 213 strains and associated genera.</title>
        <authorList>
            <person name="Sun Z."/>
            <person name="Harris H.M."/>
            <person name="McCann A."/>
            <person name="Guo C."/>
            <person name="Argimon S."/>
            <person name="Zhang W."/>
            <person name="Yang X."/>
            <person name="Jeffery I.B."/>
            <person name="Cooney J.C."/>
            <person name="Kagawa T.F."/>
            <person name="Liu W."/>
            <person name="Song Y."/>
            <person name="Salvetti E."/>
            <person name="Wrobel A."/>
            <person name="Rasinkangas P."/>
            <person name="Parkhill J."/>
            <person name="Rea M.C."/>
            <person name="O'Sullivan O."/>
            <person name="Ritari J."/>
            <person name="Douillard F.P."/>
            <person name="Paul Ross R."/>
            <person name="Yang R."/>
            <person name="Briner A.E."/>
            <person name="Felis G.E."/>
            <person name="de Vos W.M."/>
            <person name="Barrangou R."/>
            <person name="Klaenhammer T.R."/>
            <person name="Caufield P.W."/>
            <person name="Cui Y."/>
            <person name="Zhang H."/>
            <person name="O'Toole P.W."/>
        </authorList>
    </citation>
    <scope>NUCLEOTIDE SEQUENCE [LARGE SCALE GENOMIC DNA]</scope>
    <source>
        <strain evidence="2 3">NBRC 103219</strain>
    </source>
</reference>
<organism evidence="2 3">
    <name type="scientific">Ligilactobacillus pobuzihii</name>
    <dbReference type="NCBI Taxonomy" id="449659"/>
    <lineage>
        <taxon>Bacteria</taxon>
        <taxon>Bacillati</taxon>
        <taxon>Bacillota</taxon>
        <taxon>Bacilli</taxon>
        <taxon>Lactobacillales</taxon>
        <taxon>Lactobacillaceae</taxon>
        <taxon>Ligilactobacillus</taxon>
    </lineage>
</organism>
<accession>A0A0R2LCC1</accession>
<name>A0A0R2LCC1_9LACO</name>
<dbReference type="PATRIC" id="fig|449659.4.peg.1542"/>
<feature type="region of interest" description="Disordered" evidence="1">
    <location>
        <begin position="147"/>
        <end position="166"/>
    </location>
</feature>
<proteinExistence type="predicted"/>
<evidence type="ECO:0000313" key="3">
    <source>
        <dbReference type="Proteomes" id="UP000051886"/>
    </source>
</evidence>
<dbReference type="RefSeq" id="WP_017868783.1">
    <property type="nucleotide sequence ID" value="NZ_BJYB01000024.1"/>
</dbReference>
<evidence type="ECO:0008006" key="4">
    <source>
        <dbReference type="Google" id="ProtNLM"/>
    </source>
</evidence>
<dbReference type="AlphaFoldDB" id="A0A0R2LCC1"/>
<sequence>MADKIGDFTLNHLNRYEIDIAGNKTMDDVEKADWAPLAAGINSVTPTSNETVDNSAYYDGGGYESDDVTGMREQLEFAGHRKEGDPAQDFVASKEFTLGNERKTLLRWTRTDGSTVTGMGTLSGIVTSGGAPNAKQTFNVTFTYNGEPQVKQASDNDSGNGDNSGE</sequence>
<feature type="compositionally biased region" description="Low complexity" evidence="1">
    <location>
        <begin position="155"/>
        <end position="166"/>
    </location>
</feature>
<dbReference type="OrthoDB" id="2043960at2"/>
<dbReference type="STRING" id="449659.IV66_GL001516"/>
<dbReference type="NCBIfam" id="NF047353">
    <property type="entry name" value="tube_lmo2291"/>
    <property type="match status" value="1"/>
</dbReference>
<dbReference type="Proteomes" id="UP000051886">
    <property type="component" value="Unassembled WGS sequence"/>
</dbReference>
<evidence type="ECO:0000256" key="1">
    <source>
        <dbReference type="SAM" id="MobiDB-lite"/>
    </source>
</evidence>
<gene>
    <name evidence="2" type="ORF">IV66_GL001516</name>
</gene>
<dbReference type="EMBL" id="JQCN01000031">
    <property type="protein sequence ID" value="KRN99512.1"/>
    <property type="molecule type" value="Genomic_DNA"/>
</dbReference>
<protein>
    <recommendedName>
        <fullName evidence="4">Capsid protein</fullName>
    </recommendedName>
</protein>